<reference evidence="4 5" key="1">
    <citation type="submission" date="2022-08" db="EMBL/GenBank/DDBJ databases">
        <authorList>
            <person name="Li F."/>
        </authorList>
    </citation>
    <scope>NUCLEOTIDE SEQUENCE [LARGE SCALE GENOMIC DNA]</scope>
    <source>
        <strain evidence="4 5">10F1B-8-1</strain>
    </source>
</reference>
<evidence type="ECO:0000313" key="4">
    <source>
        <dbReference type="EMBL" id="MCS0500355.1"/>
    </source>
</evidence>
<dbReference type="RefSeq" id="WP_258799508.1">
    <property type="nucleotide sequence ID" value="NZ_JANTHX010000008.1"/>
</dbReference>
<keyword evidence="5" id="KW-1185">Reference proteome</keyword>
<evidence type="ECO:0000256" key="2">
    <source>
        <dbReference type="SAM" id="MobiDB-lite"/>
    </source>
</evidence>
<comment type="caution">
    <text evidence="4">The sequence shown here is derived from an EMBL/GenBank/DDBJ whole genome shotgun (WGS) entry which is preliminary data.</text>
</comment>
<sequence length="209" mass="22434">MAGDDDGFITLPPGLIDPNTLKAAPKPERRRAESDEVVFLPAAPGVPVPTAAPDVEPEPVSVETRRELPDRDEAQPERAPQPEPRHAEPAPETAETPVVAPVAQWRLVLADGREVPVARSLLIGRNPAPFDAWPGAELLAVVDGTHSVSKTHAAFEVDDSGIWVHDLGSTNGVWVVHGDDVTESAPGRRVRIPEGATVEFGDYVLTVRR</sequence>
<dbReference type="EMBL" id="JANTHX010000008">
    <property type="protein sequence ID" value="MCS0500355.1"/>
    <property type="molecule type" value="Genomic_DNA"/>
</dbReference>
<feature type="compositionally biased region" description="Basic and acidic residues" evidence="2">
    <location>
        <begin position="25"/>
        <end position="34"/>
    </location>
</feature>
<accession>A0ABT1ZHZ9</accession>
<dbReference type="Gene3D" id="2.60.200.20">
    <property type="match status" value="1"/>
</dbReference>
<evidence type="ECO:0000313" key="5">
    <source>
        <dbReference type="Proteomes" id="UP001205337"/>
    </source>
</evidence>
<name>A0ABT1ZHZ9_9MICO</name>
<feature type="compositionally biased region" description="Low complexity" evidence="2">
    <location>
        <begin position="41"/>
        <end position="54"/>
    </location>
</feature>
<evidence type="ECO:0000256" key="1">
    <source>
        <dbReference type="ARBA" id="ARBA00022553"/>
    </source>
</evidence>
<feature type="region of interest" description="Disordered" evidence="2">
    <location>
        <begin position="1"/>
        <end position="97"/>
    </location>
</feature>
<dbReference type="CDD" id="cd00060">
    <property type="entry name" value="FHA"/>
    <property type="match status" value="1"/>
</dbReference>
<feature type="compositionally biased region" description="Basic and acidic residues" evidence="2">
    <location>
        <begin position="63"/>
        <end position="76"/>
    </location>
</feature>
<dbReference type="Proteomes" id="UP001205337">
    <property type="component" value="Unassembled WGS sequence"/>
</dbReference>
<keyword evidence="1" id="KW-0597">Phosphoprotein</keyword>
<dbReference type="InterPro" id="IPR000253">
    <property type="entry name" value="FHA_dom"/>
</dbReference>
<dbReference type="SUPFAM" id="SSF49879">
    <property type="entry name" value="SMAD/FHA domain"/>
    <property type="match status" value="1"/>
</dbReference>
<dbReference type="Pfam" id="PF00498">
    <property type="entry name" value="FHA"/>
    <property type="match status" value="1"/>
</dbReference>
<gene>
    <name evidence="4" type="ORF">NUH29_12440</name>
</gene>
<evidence type="ECO:0000259" key="3">
    <source>
        <dbReference type="PROSITE" id="PS50006"/>
    </source>
</evidence>
<feature type="domain" description="FHA" evidence="3">
    <location>
        <begin position="121"/>
        <end position="175"/>
    </location>
</feature>
<organism evidence="4 5">
    <name type="scientific">Protaetiibacter mangrovi</name>
    <dbReference type="NCBI Taxonomy" id="2970926"/>
    <lineage>
        <taxon>Bacteria</taxon>
        <taxon>Bacillati</taxon>
        <taxon>Actinomycetota</taxon>
        <taxon>Actinomycetes</taxon>
        <taxon>Micrococcales</taxon>
        <taxon>Microbacteriaceae</taxon>
        <taxon>Protaetiibacter</taxon>
    </lineage>
</organism>
<dbReference type="InterPro" id="IPR008984">
    <property type="entry name" value="SMAD_FHA_dom_sf"/>
</dbReference>
<protein>
    <submittedName>
        <fullName evidence="4">FHA domain-containing protein</fullName>
    </submittedName>
</protein>
<proteinExistence type="predicted"/>
<dbReference type="PROSITE" id="PS50006">
    <property type="entry name" value="FHA_DOMAIN"/>
    <property type="match status" value="1"/>
</dbReference>